<evidence type="ECO:0000256" key="3">
    <source>
        <dbReference type="ARBA" id="ARBA00022679"/>
    </source>
</evidence>
<evidence type="ECO:0000259" key="12">
    <source>
        <dbReference type="Pfam" id="PF04963"/>
    </source>
</evidence>
<dbReference type="EMBL" id="JBHUGH010000012">
    <property type="protein sequence ID" value="MFD1913557.1"/>
    <property type="molecule type" value="Genomic_DNA"/>
</dbReference>
<dbReference type="InterPro" id="IPR000394">
    <property type="entry name" value="RNA_pol_sigma_54"/>
</dbReference>
<keyword evidence="14" id="KW-1185">Reference proteome</keyword>
<keyword evidence="4 9" id="KW-0548">Nucleotidyltransferase</keyword>
<keyword evidence="3 9" id="KW-0808">Transferase</keyword>
<evidence type="ECO:0000256" key="2">
    <source>
        <dbReference type="ARBA" id="ARBA00022478"/>
    </source>
</evidence>
<evidence type="ECO:0000313" key="14">
    <source>
        <dbReference type="Proteomes" id="UP001597353"/>
    </source>
</evidence>
<keyword evidence="7 9" id="KW-0238">DNA-binding</keyword>
<evidence type="ECO:0000256" key="4">
    <source>
        <dbReference type="ARBA" id="ARBA00022695"/>
    </source>
</evidence>
<dbReference type="PANTHER" id="PTHR32248">
    <property type="entry name" value="RNA POLYMERASE SIGMA-54 FACTOR"/>
    <property type="match status" value="1"/>
</dbReference>
<comment type="similarity">
    <text evidence="1 9">Belongs to the sigma-54 factor family.</text>
</comment>
<dbReference type="InterPro" id="IPR038709">
    <property type="entry name" value="RpoN_core-bd_sf"/>
</dbReference>
<evidence type="ECO:0000256" key="1">
    <source>
        <dbReference type="ARBA" id="ARBA00008798"/>
    </source>
</evidence>
<evidence type="ECO:0000256" key="9">
    <source>
        <dbReference type="PIRNR" id="PIRNR000774"/>
    </source>
</evidence>
<keyword evidence="6 9" id="KW-0731">Sigma factor</keyword>
<dbReference type="Gene3D" id="1.10.10.10">
    <property type="entry name" value="Winged helix-like DNA-binding domain superfamily/Winged helix DNA-binding domain"/>
    <property type="match status" value="1"/>
</dbReference>
<proteinExistence type="inferred from homology"/>
<dbReference type="Pfam" id="PF04963">
    <property type="entry name" value="Sigma54_CBD"/>
    <property type="match status" value="1"/>
</dbReference>
<feature type="compositionally biased region" description="Basic residues" evidence="10">
    <location>
        <begin position="409"/>
        <end position="419"/>
    </location>
</feature>
<reference evidence="14" key="1">
    <citation type="journal article" date="2019" name="Int. J. Syst. Evol. Microbiol.">
        <title>The Global Catalogue of Microorganisms (GCM) 10K type strain sequencing project: providing services to taxonomists for standard genome sequencing and annotation.</title>
        <authorList>
            <consortium name="The Broad Institute Genomics Platform"/>
            <consortium name="The Broad Institute Genome Sequencing Center for Infectious Disease"/>
            <person name="Wu L."/>
            <person name="Ma J."/>
        </authorList>
    </citation>
    <scope>NUCLEOTIDE SEQUENCE [LARGE SCALE GENOMIC DNA]</scope>
    <source>
        <strain evidence="14">CGMCC 4.7242</strain>
    </source>
</reference>
<dbReference type="RefSeq" id="WP_390263604.1">
    <property type="nucleotide sequence ID" value="NZ_JBHUGH010000012.1"/>
</dbReference>
<evidence type="ECO:0000256" key="10">
    <source>
        <dbReference type="SAM" id="MobiDB-lite"/>
    </source>
</evidence>
<evidence type="ECO:0000256" key="8">
    <source>
        <dbReference type="ARBA" id="ARBA00023163"/>
    </source>
</evidence>
<feature type="region of interest" description="Disordered" evidence="10">
    <location>
        <begin position="406"/>
        <end position="437"/>
    </location>
</feature>
<organism evidence="13 14">
    <name type="scientific">Halodurantibacterium flavum</name>
    <dbReference type="NCBI Taxonomy" id="1382802"/>
    <lineage>
        <taxon>Bacteria</taxon>
        <taxon>Pseudomonadati</taxon>
        <taxon>Pseudomonadota</taxon>
        <taxon>Alphaproteobacteria</taxon>
        <taxon>Rhodobacterales</taxon>
        <taxon>Paracoccaceae</taxon>
        <taxon>Halodurantibacterium</taxon>
    </lineage>
</organism>
<keyword evidence="8 9" id="KW-0804">Transcription</keyword>
<dbReference type="Gene3D" id="1.10.10.1330">
    <property type="entry name" value="RNA polymerase sigma-54 factor, core-binding domain"/>
    <property type="match status" value="1"/>
</dbReference>
<dbReference type="Gene3D" id="1.10.10.60">
    <property type="entry name" value="Homeodomain-like"/>
    <property type="match status" value="1"/>
</dbReference>
<dbReference type="InterPro" id="IPR007634">
    <property type="entry name" value="RNA_pol_sigma_54_DNA-bd"/>
</dbReference>
<dbReference type="PIRSF" id="PIRSF000774">
    <property type="entry name" value="RpoN"/>
    <property type="match status" value="1"/>
</dbReference>
<dbReference type="PRINTS" id="PR00045">
    <property type="entry name" value="SIGMA54FCT"/>
</dbReference>
<sequence length="437" mass="46964">MKLGLRQGQRVTLAPLLRQGIALLRLPALELSELIAREAAENPFLEISMPRPAPGVSAYDVALDTVATEPSLHERLFTQIAMMRLGARVAEAACHLVSELREDGYLDRPLPEIAQETGLPLADLEQGLRALQGCEPSGIGARTLAECLTLQLCDQGLTLDEAQRAVGRIDLFGGQPTQAAAQTLGMTVDRMRQIAQIVPRLKPRPVAGDDAATPPLVADVALDLQPDGSFAARRARGALPALSLNENLIARARTEGFGAEARHRAEALMQALRYREDTLVTIAGWIARHQYRALSDGAEHMLPLTQREIAQALGLSPSTVSRAIAGKGLSVLGRIWPLSRFFSNALPGGDEGLSAFAVQQTIARLIAREPPGAPLSDQDLVGLLSLEGVDISRRTVAKYRGCLRIPSSHGRRRKTRHGTLRQIAQPAGPGGKGPARH</sequence>
<dbReference type="Pfam" id="PF04552">
    <property type="entry name" value="Sigma54_DBD"/>
    <property type="match status" value="1"/>
</dbReference>
<accession>A0ABW4S956</accession>
<protein>
    <recommendedName>
        <fullName evidence="9">RNA polymerase sigma-54 factor</fullName>
    </recommendedName>
</protein>
<dbReference type="Proteomes" id="UP001597353">
    <property type="component" value="Unassembled WGS sequence"/>
</dbReference>
<evidence type="ECO:0000259" key="11">
    <source>
        <dbReference type="Pfam" id="PF04552"/>
    </source>
</evidence>
<evidence type="ECO:0000256" key="6">
    <source>
        <dbReference type="ARBA" id="ARBA00023082"/>
    </source>
</evidence>
<dbReference type="InterPro" id="IPR007046">
    <property type="entry name" value="RNA_pol_sigma_54_core-bd"/>
</dbReference>
<gene>
    <name evidence="13" type="ORF">ACFSGJ_15195</name>
</gene>
<feature type="domain" description="RNA polymerase sigma factor 54 core-binding" evidence="12">
    <location>
        <begin position="65"/>
        <end position="246"/>
    </location>
</feature>
<evidence type="ECO:0000256" key="5">
    <source>
        <dbReference type="ARBA" id="ARBA00023015"/>
    </source>
</evidence>
<dbReference type="PANTHER" id="PTHR32248:SF4">
    <property type="entry name" value="RNA POLYMERASE SIGMA-54 FACTOR"/>
    <property type="match status" value="1"/>
</dbReference>
<dbReference type="Pfam" id="PF00309">
    <property type="entry name" value="Sigma54_AID"/>
    <property type="match status" value="1"/>
</dbReference>
<comment type="caution">
    <text evidence="13">The sequence shown here is derived from an EMBL/GenBank/DDBJ whole genome shotgun (WGS) entry which is preliminary data.</text>
</comment>
<name>A0ABW4S956_9RHOB</name>
<keyword evidence="2 9" id="KW-0240">DNA-directed RNA polymerase</keyword>
<dbReference type="PROSITE" id="PS00718">
    <property type="entry name" value="SIGMA54_2"/>
    <property type="match status" value="1"/>
</dbReference>
<keyword evidence="5 9" id="KW-0805">Transcription regulation</keyword>
<feature type="compositionally biased region" description="Gly residues" evidence="10">
    <location>
        <begin position="428"/>
        <end position="437"/>
    </location>
</feature>
<evidence type="ECO:0000256" key="7">
    <source>
        <dbReference type="ARBA" id="ARBA00023125"/>
    </source>
</evidence>
<dbReference type="PROSITE" id="PS50044">
    <property type="entry name" value="SIGMA54_3"/>
    <property type="match status" value="1"/>
</dbReference>
<feature type="domain" description="RNA polymerase sigma factor 54 DNA-binding" evidence="11">
    <location>
        <begin position="260"/>
        <end position="413"/>
    </location>
</feature>
<evidence type="ECO:0000313" key="13">
    <source>
        <dbReference type="EMBL" id="MFD1913557.1"/>
    </source>
</evidence>
<comment type="function">
    <text evidence="9">Sigma factors are initiation factors that promote the attachment of RNA polymerase to specific initiation sites and are then released.</text>
</comment>
<dbReference type="InterPro" id="IPR036388">
    <property type="entry name" value="WH-like_DNA-bd_sf"/>
</dbReference>